<accession>A0A402A8Z3</accession>
<dbReference type="Pfam" id="PF12706">
    <property type="entry name" value="Lactamase_B_2"/>
    <property type="match status" value="1"/>
</dbReference>
<dbReference type="AlphaFoldDB" id="A0A402A8Z3"/>
<feature type="domain" description="Metallo-beta-lactamase" evidence="2">
    <location>
        <begin position="20"/>
        <end position="218"/>
    </location>
</feature>
<organism evidence="3 4">
    <name type="scientific">Tengunoibacter tsumagoiensis</name>
    <dbReference type="NCBI Taxonomy" id="2014871"/>
    <lineage>
        <taxon>Bacteria</taxon>
        <taxon>Bacillati</taxon>
        <taxon>Chloroflexota</taxon>
        <taxon>Ktedonobacteria</taxon>
        <taxon>Ktedonobacterales</taxon>
        <taxon>Dictyobacteraceae</taxon>
        <taxon>Tengunoibacter</taxon>
    </lineage>
</organism>
<dbReference type="PANTHER" id="PTHR43546:SF9">
    <property type="entry name" value="L-ASCORBATE-6-PHOSPHATE LACTONASE ULAG-RELATED"/>
    <property type="match status" value="1"/>
</dbReference>
<sequence>MKLHFLRHATFVVTLGDLTLLVDPMFSAAEAMPPIPHAGNEYRIPMVDLPLTRAELLTLLPDVDAVLLSHTHFDHWDDEAKTLLPKQLPILCQPEDQVVLEQAGFTSVLPIQQQTEWQGLHISRTGGRHGSGELGKMMGPVSGFVLKGKDEPSLYIAGDTIWCEEVEQALEQYTPEVVVLYAGSAQYVTGGGPITMTADDVCQVAHKVPAAQIVAIHMEVINHCVLTRAELKTRLTTEGLSQRVQVPQDGEVLIF</sequence>
<dbReference type="Gene3D" id="3.60.15.10">
    <property type="entry name" value="Ribonuclease Z/Hydroxyacylglutathione hydrolase-like"/>
    <property type="match status" value="1"/>
</dbReference>
<dbReference type="InterPro" id="IPR050114">
    <property type="entry name" value="UPF0173_UPF0282_UlaG_hydrolase"/>
</dbReference>
<proteinExistence type="predicted"/>
<dbReference type="SUPFAM" id="SSF56281">
    <property type="entry name" value="Metallo-hydrolase/oxidoreductase"/>
    <property type="match status" value="1"/>
</dbReference>
<dbReference type="EMBL" id="BIFR01000002">
    <property type="protein sequence ID" value="GCE15599.1"/>
    <property type="molecule type" value="Genomic_DNA"/>
</dbReference>
<protein>
    <recommendedName>
        <fullName evidence="2">Metallo-beta-lactamase domain-containing protein</fullName>
    </recommendedName>
</protein>
<dbReference type="Proteomes" id="UP000287352">
    <property type="component" value="Unassembled WGS sequence"/>
</dbReference>
<name>A0A402A8Z3_9CHLR</name>
<evidence type="ECO:0000313" key="3">
    <source>
        <dbReference type="EMBL" id="GCE15599.1"/>
    </source>
</evidence>
<dbReference type="PANTHER" id="PTHR43546">
    <property type="entry name" value="UPF0173 METAL-DEPENDENT HYDROLASE MJ1163-RELATED"/>
    <property type="match status" value="1"/>
</dbReference>
<dbReference type="RefSeq" id="WP_126583032.1">
    <property type="nucleotide sequence ID" value="NZ_BIFR01000002.1"/>
</dbReference>
<comment type="caution">
    <text evidence="3">The sequence shown here is derived from an EMBL/GenBank/DDBJ whole genome shotgun (WGS) entry which is preliminary data.</text>
</comment>
<gene>
    <name evidence="3" type="ORF">KTT_54580</name>
</gene>
<dbReference type="GO" id="GO:0016787">
    <property type="term" value="F:hydrolase activity"/>
    <property type="evidence" value="ECO:0007669"/>
    <property type="project" value="UniProtKB-KW"/>
</dbReference>
<evidence type="ECO:0000313" key="4">
    <source>
        <dbReference type="Proteomes" id="UP000287352"/>
    </source>
</evidence>
<dbReference type="OrthoDB" id="9805728at2"/>
<evidence type="ECO:0000256" key="1">
    <source>
        <dbReference type="ARBA" id="ARBA00022801"/>
    </source>
</evidence>
<reference evidence="4" key="1">
    <citation type="submission" date="2018-12" db="EMBL/GenBank/DDBJ databases">
        <title>Tengunoibacter tsumagoiensis gen. nov., sp. nov., Dictyobacter kobayashii sp. nov., D. alpinus sp. nov., and D. joshuensis sp. nov. and description of Dictyobacteraceae fam. nov. within the order Ktedonobacterales isolated from Tengu-no-mugimeshi.</title>
        <authorList>
            <person name="Wang C.M."/>
            <person name="Zheng Y."/>
            <person name="Sakai Y."/>
            <person name="Toyoda A."/>
            <person name="Minakuchi Y."/>
            <person name="Abe K."/>
            <person name="Yokota A."/>
            <person name="Yabe S."/>
        </authorList>
    </citation>
    <scope>NUCLEOTIDE SEQUENCE [LARGE SCALE GENOMIC DNA]</scope>
    <source>
        <strain evidence="4">Uno3</strain>
    </source>
</reference>
<dbReference type="InterPro" id="IPR036866">
    <property type="entry name" value="RibonucZ/Hydroxyglut_hydro"/>
</dbReference>
<keyword evidence="1" id="KW-0378">Hydrolase</keyword>
<evidence type="ECO:0000259" key="2">
    <source>
        <dbReference type="Pfam" id="PF12706"/>
    </source>
</evidence>
<keyword evidence="4" id="KW-1185">Reference proteome</keyword>
<dbReference type="InterPro" id="IPR001279">
    <property type="entry name" value="Metallo-B-lactamas"/>
</dbReference>